<dbReference type="GO" id="GO:0000981">
    <property type="term" value="F:DNA-binding transcription factor activity, RNA polymerase II-specific"/>
    <property type="evidence" value="ECO:0007669"/>
    <property type="project" value="TreeGrafter"/>
</dbReference>
<dbReference type="GO" id="GO:0000978">
    <property type="term" value="F:RNA polymerase II cis-regulatory region sequence-specific DNA binding"/>
    <property type="evidence" value="ECO:0007669"/>
    <property type="project" value="TreeGrafter"/>
</dbReference>
<feature type="compositionally biased region" description="Low complexity" evidence="4">
    <location>
        <begin position="294"/>
        <end position="305"/>
    </location>
</feature>
<evidence type="ECO:0000313" key="7">
    <source>
        <dbReference type="Proteomes" id="UP000054481"/>
    </source>
</evidence>
<sequence length="480" mass="52169">MGPHPPSPAPSNSQATFAHSTAMASPMPRSRQFLGGAELNHTFVPDYARYHAGITPDSLMAYGSELDEHCQSVGHSKADAPIDGLYSIGEEQACRLSYVNAPFTPEMSPQVLATAPPSSGPGMSKRLRSTDSRREKRGAVEKRRKLMRSATTATSLKKPVALTNPLSEIIKAAGGSEVFDVYTHVHRSGDCRKEEALKEGKVKRPLNAFLLYRKHVILFVKNQMLSEENKNNQQLVSRICGDSWKLETEEVKSKFKKLAHVEKTRHSQAFPMYKYTPKPGKKPDGDDSRAVEQSASARTPASSTPGPRSVMTSSQTAPMGSPYNFGARSGMMAMSNLAHQRPYGDDSYYGYSNSRAVAVLYGQGQLPFPALNDSCAPSDLRYGWDQREVAAMGDHLAEPRLLAEVQSGLNPPGMATASSQLYIDPSLLPGAGEAGYAWLSRDDTTQGQQEWQPCGESGEDMLVMMPDLDANAPGGGEPLQ</sequence>
<reference evidence="6 7" key="1">
    <citation type="journal article" date="2014" name="Genome Biol. Evol.">
        <title>Comparative genomics and transcriptomics analyses reveal divergent lifestyle features of nematode endoparasitic fungus Hirsutella minnesotensis.</title>
        <authorList>
            <person name="Lai Y."/>
            <person name="Liu K."/>
            <person name="Zhang X."/>
            <person name="Zhang X."/>
            <person name="Li K."/>
            <person name="Wang N."/>
            <person name="Shu C."/>
            <person name="Wu Y."/>
            <person name="Wang C."/>
            <person name="Bushley K.E."/>
            <person name="Xiang M."/>
            <person name="Liu X."/>
        </authorList>
    </citation>
    <scope>NUCLEOTIDE SEQUENCE [LARGE SCALE GENOMIC DNA]</scope>
    <source>
        <strain evidence="6 7">3608</strain>
    </source>
</reference>
<evidence type="ECO:0000313" key="6">
    <source>
        <dbReference type="EMBL" id="KJZ71203.1"/>
    </source>
</evidence>
<dbReference type="EMBL" id="KQ030584">
    <property type="protein sequence ID" value="KJZ71203.1"/>
    <property type="molecule type" value="Genomic_DNA"/>
</dbReference>
<feature type="region of interest" description="Disordered" evidence="4">
    <location>
        <begin position="269"/>
        <end position="320"/>
    </location>
</feature>
<feature type="DNA-binding region" description="HMG box" evidence="3">
    <location>
        <begin position="202"/>
        <end position="274"/>
    </location>
</feature>
<dbReference type="PANTHER" id="PTHR45789:SF2">
    <property type="entry name" value="FI18025P1"/>
    <property type="match status" value="1"/>
</dbReference>
<evidence type="ECO:0000256" key="2">
    <source>
        <dbReference type="ARBA" id="ARBA00023242"/>
    </source>
</evidence>
<dbReference type="CDD" id="cd01389">
    <property type="entry name" value="HMG-box_ROX1-like"/>
    <property type="match status" value="1"/>
</dbReference>
<feature type="domain" description="HMG box" evidence="5">
    <location>
        <begin position="202"/>
        <end position="274"/>
    </location>
</feature>
<keyword evidence="7" id="KW-1185">Reference proteome</keyword>
<dbReference type="Pfam" id="PF00505">
    <property type="entry name" value="HMG_box"/>
    <property type="match status" value="1"/>
</dbReference>
<dbReference type="InterPro" id="IPR036910">
    <property type="entry name" value="HMG_box_dom_sf"/>
</dbReference>
<dbReference type="SUPFAM" id="SSF47095">
    <property type="entry name" value="HMG-box"/>
    <property type="match status" value="1"/>
</dbReference>
<keyword evidence="1 3" id="KW-0238">DNA-binding</keyword>
<dbReference type="Proteomes" id="UP000054481">
    <property type="component" value="Unassembled WGS sequence"/>
</dbReference>
<dbReference type="OrthoDB" id="2307332at2759"/>
<accession>A0A0F7ZSE1</accession>
<dbReference type="GO" id="GO:0005634">
    <property type="term" value="C:nucleus"/>
    <property type="evidence" value="ECO:0007669"/>
    <property type="project" value="UniProtKB-UniRule"/>
</dbReference>
<name>A0A0F7ZSE1_9HYPO</name>
<dbReference type="PROSITE" id="PS50118">
    <property type="entry name" value="HMG_BOX_2"/>
    <property type="match status" value="1"/>
</dbReference>
<dbReference type="InterPro" id="IPR051356">
    <property type="entry name" value="SOX/SOX-like_TF"/>
</dbReference>
<feature type="region of interest" description="Disordered" evidence="4">
    <location>
        <begin position="113"/>
        <end position="152"/>
    </location>
</feature>
<protein>
    <recommendedName>
        <fullName evidence="5">HMG box domain-containing protein</fullName>
    </recommendedName>
</protein>
<dbReference type="SMART" id="SM00398">
    <property type="entry name" value="HMG"/>
    <property type="match status" value="1"/>
</dbReference>
<dbReference type="Gene3D" id="1.10.30.10">
    <property type="entry name" value="High mobility group box domain"/>
    <property type="match status" value="1"/>
</dbReference>
<proteinExistence type="predicted"/>
<feature type="compositionally biased region" description="Basic and acidic residues" evidence="4">
    <location>
        <begin position="128"/>
        <end position="141"/>
    </location>
</feature>
<evidence type="ECO:0000256" key="3">
    <source>
        <dbReference type="PROSITE-ProRule" id="PRU00267"/>
    </source>
</evidence>
<evidence type="ECO:0000256" key="4">
    <source>
        <dbReference type="SAM" id="MobiDB-lite"/>
    </source>
</evidence>
<evidence type="ECO:0000259" key="5">
    <source>
        <dbReference type="PROSITE" id="PS50118"/>
    </source>
</evidence>
<dbReference type="AlphaFoldDB" id="A0A0F7ZSE1"/>
<feature type="compositionally biased region" description="Basic and acidic residues" evidence="4">
    <location>
        <begin position="281"/>
        <end position="290"/>
    </location>
</feature>
<dbReference type="InterPro" id="IPR009071">
    <property type="entry name" value="HMG_box_dom"/>
</dbReference>
<organism evidence="6 7">
    <name type="scientific">Hirsutella minnesotensis 3608</name>
    <dbReference type="NCBI Taxonomy" id="1043627"/>
    <lineage>
        <taxon>Eukaryota</taxon>
        <taxon>Fungi</taxon>
        <taxon>Dikarya</taxon>
        <taxon>Ascomycota</taxon>
        <taxon>Pezizomycotina</taxon>
        <taxon>Sordariomycetes</taxon>
        <taxon>Hypocreomycetidae</taxon>
        <taxon>Hypocreales</taxon>
        <taxon>Ophiocordycipitaceae</taxon>
        <taxon>Hirsutella</taxon>
    </lineage>
</organism>
<evidence type="ECO:0000256" key="1">
    <source>
        <dbReference type="ARBA" id="ARBA00023125"/>
    </source>
</evidence>
<dbReference type="PANTHER" id="PTHR45789">
    <property type="entry name" value="FI18025P1"/>
    <property type="match status" value="1"/>
</dbReference>
<gene>
    <name evidence="6" type="ORF">HIM_09409</name>
</gene>
<keyword evidence="2 3" id="KW-0539">Nucleus</keyword>